<feature type="transmembrane region" description="Helical" evidence="8">
    <location>
        <begin position="402"/>
        <end position="422"/>
    </location>
</feature>
<evidence type="ECO:0000313" key="11">
    <source>
        <dbReference type="Proteomes" id="UP000663879"/>
    </source>
</evidence>
<keyword evidence="7" id="KW-0807">Transducer</keyword>
<proteinExistence type="inferred from homology"/>
<keyword evidence="7" id="KW-0297">G-protein coupled receptor</keyword>
<dbReference type="Pfam" id="PF00001">
    <property type="entry name" value="7tm_1"/>
    <property type="match status" value="1"/>
</dbReference>
<evidence type="ECO:0000256" key="8">
    <source>
        <dbReference type="SAM" id="Phobius"/>
    </source>
</evidence>
<feature type="transmembrane region" description="Helical" evidence="8">
    <location>
        <begin position="239"/>
        <end position="262"/>
    </location>
</feature>
<dbReference type="Gene3D" id="1.20.1070.10">
    <property type="entry name" value="Rhodopsin 7-helix transmembrane proteins"/>
    <property type="match status" value="1"/>
</dbReference>
<dbReference type="GO" id="GO:0032870">
    <property type="term" value="P:cellular response to hormone stimulus"/>
    <property type="evidence" value="ECO:0007669"/>
    <property type="project" value="TreeGrafter"/>
</dbReference>
<keyword evidence="5 8" id="KW-0472">Membrane</keyword>
<keyword evidence="6 7" id="KW-0675">Receptor</keyword>
<evidence type="ECO:0000256" key="6">
    <source>
        <dbReference type="ARBA" id="ARBA00023170"/>
    </source>
</evidence>
<reference evidence="10" key="1">
    <citation type="submission" date="2021-02" db="EMBL/GenBank/DDBJ databases">
        <authorList>
            <person name="Nowell W R."/>
        </authorList>
    </citation>
    <scope>NUCLEOTIDE SEQUENCE</scope>
    <source>
        <strain evidence="10">Ploen Becks lab</strain>
    </source>
</reference>
<dbReference type="GO" id="GO:0042277">
    <property type="term" value="F:peptide binding"/>
    <property type="evidence" value="ECO:0007669"/>
    <property type="project" value="TreeGrafter"/>
</dbReference>
<sequence length="440" mass="51602">MNDPALHIKMQNLSTTTITALPFLITLSHSQFNTGDLFLRDHQNDMIDQISSQGAMTKPNLVIRTNHSEKILIYTFLFLFASIGNSTSFVALLFMNKNTNKNFKNSRSRIRLLLMNLCIADLMVTYIHLPLEIIWAYTDSWLAGETMCKLMMFLRTFGHYLSSFVIITITIDRFYVIVKPLELEKVYTLNKILLTLSWLMSFLSSLPQVFVFELLAHPLDPTFKQCVTFGKLNTKMKKLIYSLYHFIGCYGAPLLIMCFCYFKIFSTIATHTKTNRENRDSNSKAYYQFLHSHNNRQHVDNQRYTRYMYKGRHYQGYGRPFNRRNILDGGHLVAFNSDNFRRNNNNTFMKAKYRTLKLSALIVLAYLFSWTPYYLCLLWAIADPNAFNNSKNNKIKNYLFTFAVSNSCLNPYIYGIFLNKLYRFLPCIEKKHEKKNFTKS</sequence>
<accession>A0A813TNK6</accession>
<dbReference type="AlphaFoldDB" id="A0A813TNK6"/>
<evidence type="ECO:0000256" key="7">
    <source>
        <dbReference type="RuleBase" id="RU000688"/>
    </source>
</evidence>
<evidence type="ECO:0000256" key="1">
    <source>
        <dbReference type="ARBA" id="ARBA00004651"/>
    </source>
</evidence>
<keyword evidence="2" id="KW-1003">Cell membrane</keyword>
<dbReference type="OrthoDB" id="6435638at2759"/>
<dbReference type="InterPro" id="IPR017452">
    <property type="entry name" value="GPCR_Rhodpsn_7TM"/>
</dbReference>
<dbReference type="PROSITE" id="PS00237">
    <property type="entry name" value="G_PROTEIN_RECEP_F1_1"/>
    <property type="match status" value="1"/>
</dbReference>
<comment type="subcellular location">
    <subcellularLocation>
        <location evidence="1">Cell membrane</location>
        <topology evidence="1">Multi-pass membrane protein</topology>
    </subcellularLocation>
</comment>
<dbReference type="PANTHER" id="PTHR24241">
    <property type="entry name" value="NEUROPEPTIDE RECEPTOR-RELATED G-PROTEIN COUPLED RECEPTOR"/>
    <property type="match status" value="1"/>
</dbReference>
<comment type="similarity">
    <text evidence="7">Belongs to the G-protein coupled receptor 1 family.</text>
</comment>
<dbReference type="GO" id="GO:0004930">
    <property type="term" value="F:G protein-coupled receptor activity"/>
    <property type="evidence" value="ECO:0007669"/>
    <property type="project" value="UniProtKB-KW"/>
</dbReference>
<keyword evidence="11" id="KW-1185">Reference proteome</keyword>
<feature type="domain" description="G-protein coupled receptors family 1 profile" evidence="9">
    <location>
        <begin position="84"/>
        <end position="414"/>
    </location>
</feature>
<feature type="transmembrane region" description="Helical" evidence="8">
    <location>
        <begin position="196"/>
        <end position="219"/>
    </location>
</feature>
<dbReference type="PANTHER" id="PTHR24241:SF59">
    <property type="entry name" value="ADIPOKINETIC HORMONE RECEPTOR, ISOFORM C"/>
    <property type="match status" value="1"/>
</dbReference>
<keyword evidence="4 8" id="KW-1133">Transmembrane helix</keyword>
<evidence type="ECO:0000256" key="4">
    <source>
        <dbReference type="ARBA" id="ARBA00022989"/>
    </source>
</evidence>
<evidence type="ECO:0000259" key="9">
    <source>
        <dbReference type="PROSITE" id="PS50262"/>
    </source>
</evidence>
<dbReference type="EMBL" id="CAJNOC010000918">
    <property type="protein sequence ID" value="CAF0817081.1"/>
    <property type="molecule type" value="Genomic_DNA"/>
</dbReference>
<dbReference type="PROSITE" id="PS50262">
    <property type="entry name" value="G_PROTEIN_RECEP_F1_2"/>
    <property type="match status" value="1"/>
</dbReference>
<comment type="caution">
    <text evidence="10">The sequence shown here is derived from an EMBL/GenBank/DDBJ whole genome shotgun (WGS) entry which is preliminary data.</text>
</comment>
<evidence type="ECO:0000256" key="5">
    <source>
        <dbReference type="ARBA" id="ARBA00023136"/>
    </source>
</evidence>
<gene>
    <name evidence="10" type="ORF">OXX778_LOCUS7266</name>
</gene>
<name>A0A813TNK6_9BILA</name>
<protein>
    <recommendedName>
        <fullName evidence="9">G-protein coupled receptors family 1 profile domain-containing protein</fullName>
    </recommendedName>
</protein>
<dbReference type="SUPFAM" id="SSF81321">
    <property type="entry name" value="Family A G protein-coupled receptor-like"/>
    <property type="match status" value="1"/>
</dbReference>
<feature type="transmembrane region" description="Helical" evidence="8">
    <location>
        <begin position="157"/>
        <end position="176"/>
    </location>
</feature>
<dbReference type="GO" id="GO:0005886">
    <property type="term" value="C:plasma membrane"/>
    <property type="evidence" value="ECO:0007669"/>
    <property type="project" value="UniProtKB-SubCell"/>
</dbReference>
<keyword evidence="3 7" id="KW-0812">Transmembrane</keyword>
<organism evidence="10 11">
    <name type="scientific">Brachionus calyciflorus</name>
    <dbReference type="NCBI Taxonomy" id="104777"/>
    <lineage>
        <taxon>Eukaryota</taxon>
        <taxon>Metazoa</taxon>
        <taxon>Spiralia</taxon>
        <taxon>Gnathifera</taxon>
        <taxon>Rotifera</taxon>
        <taxon>Eurotatoria</taxon>
        <taxon>Monogononta</taxon>
        <taxon>Pseudotrocha</taxon>
        <taxon>Ploima</taxon>
        <taxon>Brachionidae</taxon>
        <taxon>Brachionus</taxon>
    </lineage>
</organism>
<evidence type="ECO:0000256" key="3">
    <source>
        <dbReference type="ARBA" id="ARBA00022692"/>
    </source>
</evidence>
<dbReference type="Proteomes" id="UP000663879">
    <property type="component" value="Unassembled WGS sequence"/>
</dbReference>
<feature type="transmembrane region" description="Helical" evidence="8">
    <location>
        <begin position="114"/>
        <end position="137"/>
    </location>
</feature>
<dbReference type="InterPro" id="IPR000276">
    <property type="entry name" value="GPCR_Rhodpsn"/>
</dbReference>
<feature type="transmembrane region" description="Helical" evidence="8">
    <location>
        <begin position="71"/>
        <end position="94"/>
    </location>
</feature>
<evidence type="ECO:0000256" key="2">
    <source>
        <dbReference type="ARBA" id="ARBA00022475"/>
    </source>
</evidence>
<evidence type="ECO:0000313" key="10">
    <source>
        <dbReference type="EMBL" id="CAF0817081.1"/>
    </source>
</evidence>
<feature type="transmembrane region" description="Helical" evidence="8">
    <location>
        <begin position="358"/>
        <end position="382"/>
    </location>
</feature>
<dbReference type="PRINTS" id="PR00237">
    <property type="entry name" value="GPCRRHODOPSN"/>
</dbReference>